<evidence type="ECO:0000256" key="2">
    <source>
        <dbReference type="SAM" id="SignalP"/>
    </source>
</evidence>
<evidence type="ECO:0000256" key="1">
    <source>
        <dbReference type="SAM" id="Phobius"/>
    </source>
</evidence>
<organism evidence="3 4">
    <name type="scientific">Orchesella dallaii</name>
    <dbReference type="NCBI Taxonomy" id="48710"/>
    <lineage>
        <taxon>Eukaryota</taxon>
        <taxon>Metazoa</taxon>
        <taxon>Ecdysozoa</taxon>
        <taxon>Arthropoda</taxon>
        <taxon>Hexapoda</taxon>
        <taxon>Collembola</taxon>
        <taxon>Entomobryomorpha</taxon>
        <taxon>Entomobryoidea</taxon>
        <taxon>Orchesellidae</taxon>
        <taxon>Orchesellinae</taxon>
        <taxon>Orchesella</taxon>
    </lineage>
</organism>
<keyword evidence="4" id="KW-1185">Reference proteome</keyword>
<evidence type="ECO:0000313" key="4">
    <source>
        <dbReference type="Proteomes" id="UP001642540"/>
    </source>
</evidence>
<feature type="transmembrane region" description="Helical" evidence="1">
    <location>
        <begin position="144"/>
        <end position="165"/>
    </location>
</feature>
<accession>A0ABP1RPA0</accession>
<sequence length="311" mass="36794">MRVVIIILFVFKSILISGYEQPSQNNHANQIPASESFFRNFHHCLFQLGNSWWEVADNWRAYTWVFNFYAGISSFVLLGQKPEITDSYRKFSNCSVQLHLCDQLKDTNPEPKGWRRDFVWFIALNMDTDCYYDEQLVTSILPRFGYPAIFFVIFQYTDVVMLCLLCNDKKIKINYTHTLTHYENLWKELHSNLNKIQINCNPHNVNWTHVEKYNCNVHKSYSFRVDACAFYVMMKTLNFTGISENSQMKGVPLVHGAVYARQLVSEFTRRWVVAGKYETLTHAMNFKRLTVRVTPRRSDATRKWRQICIQK</sequence>
<comment type="caution">
    <text evidence="3">The sequence shown here is derived from an EMBL/GenBank/DDBJ whole genome shotgun (WGS) entry which is preliminary data.</text>
</comment>
<reference evidence="3 4" key="1">
    <citation type="submission" date="2024-08" db="EMBL/GenBank/DDBJ databases">
        <authorList>
            <person name="Cucini C."/>
            <person name="Frati F."/>
        </authorList>
    </citation>
    <scope>NUCLEOTIDE SEQUENCE [LARGE SCALE GENOMIC DNA]</scope>
</reference>
<gene>
    <name evidence="3" type="ORF">ODALV1_LOCUS24571</name>
</gene>
<proteinExistence type="predicted"/>
<keyword evidence="1" id="KW-0812">Transmembrane</keyword>
<dbReference type="Proteomes" id="UP001642540">
    <property type="component" value="Unassembled WGS sequence"/>
</dbReference>
<feature type="signal peptide" evidence="2">
    <location>
        <begin position="1"/>
        <end position="18"/>
    </location>
</feature>
<dbReference type="EMBL" id="CAXLJM020000092">
    <property type="protein sequence ID" value="CAL8132308.1"/>
    <property type="molecule type" value="Genomic_DNA"/>
</dbReference>
<keyword evidence="1" id="KW-0472">Membrane</keyword>
<name>A0ABP1RPA0_9HEXA</name>
<evidence type="ECO:0000313" key="3">
    <source>
        <dbReference type="EMBL" id="CAL8132308.1"/>
    </source>
</evidence>
<keyword evidence="1" id="KW-1133">Transmembrane helix</keyword>
<keyword evidence="2" id="KW-0732">Signal</keyword>
<protein>
    <submittedName>
        <fullName evidence="3">Uncharacterized protein</fullName>
    </submittedName>
</protein>
<feature type="chain" id="PRO_5046533759" evidence="2">
    <location>
        <begin position="19"/>
        <end position="311"/>
    </location>
</feature>